<name>A0A178DCE6_9EURO</name>
<evidence type="ECO:0000256" key="1">
    <source>
        <dbReference type="SAM" id="MobiDB-lite"/>
    </source>
</evidence>
<feature type="compositionally biased region" description="Acidic residues" evidence="1">
    <location>
        <begin position="72"/>
        <end position="81"/>
    </location>
</feature>
<dbReference type="OrthoDB" id="4161793at2759"/>
<feature type="compositionally biased region" description="Low complexity" evidence="1">
    <location>
        <begin position="131"/>
        <end position="146"/>
    </location>
</feature>
<dbReference type="EMBL" id="LVCJ01000007">
    <property type="protein sequence ID" value="OAL38984.1"/>
    <property type="molecule type" value="Genomic_DNA"/>
</dbReference>
<accession>A0A178DCE6</accession>
<reference evidence="2 3" key="1">
    <citation type="submission" date="2016-03" db="EMBL/GenBank/DDBJ databases">
        <title>The draft genome sequence of Fonsecaea nubica causative agent of cutaneous subcutaneous infection in human host.</title>
        <authorList>
            <person name="Costa F."/>
            <person name="Sybren D.H."/>
            <person name="Raittz R.T."/>
            <person name="Weiss V.A."/>
            <person name="Leao A.C."/>
            <person name="Gomes R."/>
            <person name="De Souza E.M."/>
            <person name="Pedrosa F.O."/>
            <person name="Steffens M.B."/>
            <person name="Bombassaro A."/>
            <person name="Tadra-Sfeir M.Z."/>
            <person name="Moreno L.F."/>
            <person name="Najafzadeh M.J."/>
            <person name="Felipe M.S."/>
            <person name="Teixeira M."/>
            <person name="Sun J."/>
            <person name="Xi L."/>
            <person name="Castro M.A."/>
            <person name="Vicente V.A."/>
        </authorList>
    </citation>
    <scope>NUCLEOTIDE SEQUENCE [LARGE SCALE GENOMIC DNA]</scope>
    <source>
        <strain evidence="2 3">CBS 269.64</strain>
    </source>
</reference>
<dbReference type="GeneID" id="34585159"/>
<keyword evidence="3" id="KW-1185">Reference proteome</keyword>
<dbReference type="Proteomes" id="UP000185904">
    <property type="component" value="Unassembled WGS sequence"/>
</dbReference>
<protein>
    <submittedName>
        <fullName evidence="2">Uncharacterized protein</fullName>
    </submittedName>
</protein>
<organism evidence="2 3">
    <name type="scientific">Fonsecaea nubica</name>
    <dbReference type="NCBI Taxonomy" id="856822"/>
    <lineage>
        <taxon>Eukaryota</taxon>
        <taxon>Fungi</taxon>
        <taxon>Dikarya</taxon>
        <taxon>Ascomycota</taxon>
        <taxon>Pezizomycotina</taxon>
        <taxon>Eurotiomycetes</taxon>
        <taxon>Chaetothyriomycetidae</taxon>
        <taxon>Chaetothyriales</taxon>
        <taxon>Herpotrichiellaceae</taxon>
        <taxon>Fonsecaea</taxon>
    </lineage>
</organism>
<comment type="caution">
    <text evidence="2">The sequence shown here is derived from an EMBL/GenBank/DDBJ whole genome shotgun (WGS) entry which is preliminary data.</text>
</comment>
<feature type="compositionally biased region" description="Basic and acidic residues" evidence="1">
    <location>
        <begin position="82"/>
        <end position="98"/>
    </location>
</feature>
<feature type="region of interest" description="Disordered" evidence="1">
    <location>
        <begin position="129"/>
        <end position="219"/>
    </location>
</feature>
<evidence type="ECO:0000313" key="2">
    <source>
        <dbReference type="EMBL" id="OAL38984.1"/>
    </source>
</evidence>
<gene>
    <name evidence="2" type="ORF">AYO20_01735</name>
</gene>
<evidence type="ECO:0000313" key="3">
    <source>
        <dbReference type="Proteomes" id="UP000185904"/>
    </source>
</evidence>
<feature type="compositionally biased region" description="Polar residues" evidence="1">
    <location>
        <begin position="147"/>
        <end position="185"/>
    </location>
</feature>
<feature type="region of interest" description="Disordered" evidence="1">
    <location>
        <begin position="58"/>
        <end position="100"/>
    </location>
</feature>
<dbReference type="RefSeq" id="XP_022503996.1">
    <property type="nucleotide sequence ID" value="XM_022640041.1"/>
</dbReference>
<dbReference type="AlphaFoldDB" id="A0A178DCE6"/>
<proteinExistence type="predicted"/>
<sequence length="300" mass="32343">MSAQVPQPRWIGGKSRSSAWFGLAKLCMHDEYMRVEAIRRSRRDRARATILAAAAPEAVTAGASGGDREVAEAEEDKDVADDERPHEGEDQGNIKEVENEAAVDAANVAGVSGDIDVEGRESIINDDPENAAASQAQSKAHSVKASITRSHAGSNDTAGDGEAQQNEPSPQPSKAPSAGTRSSSGAGPANVSRETAQELQCAPSTRHYRRGSSKSLPNLIATPINGVFQQDGESSRHQWTSQYSLRPARECASQLTTFVKSCFAHFSHRRMACTYSRFTRSWGRDRICTPFSTSLPFRPG</sequence>